<evidence type="ECO:0000313" key="3">
    <source>
        <dbReference type="Proteomes" id="UP000300142"/>
    </source>
</evidence>
<keyword evidence="1" id="KW-1133">Transmembrane helix</keyword>
<organism evidence="2 3">
    <name type="scientific">Sphaerospermopsis reniformis</name>
    <dbReference type="NCBI Taxonomy" id="531300"/>
    <lineage>
        <taxon>Bacteria</taxon>
        <taxon>Bacillati</taxon>
        <taxon>Cyanobacteriota</taxon>
        <taxon>Cyanophyceae</taxon>
        <taxon>Nostocales</taxon>
        <taxon>Aphanizomenonaceae</taxon>
        <taxon>Sphaerospermopsis</taxon>
    </lineage>
</organism>
<keyword evidence="3" id="KW-1185">Reference proteome</keyword>
<sequence length="92" mass="10358">MYLASKCLTIEMINRSFALLIMIRTLIASAFQTGYLSVESEGLLLQVLATRCYQSDDLKALTNLYEAIRIGTVKREACSKNSRELPVLNKCH</sequence>
<dbReference type="AlphaFoldDB" id="A0A480A502"/>
<accession>A0A480A502</accession>
<protein>
    <submittedName>
        <fullName evidence="2">Uncharacterized protein</fullName>
    </submittedName>
</protein>
<keyword evidence="1" id="KW-0812">Transmembrane</keyword>
<keyword evidence="1" id="KW-0472">Membrane</keyword>
<gene>
    <name evidence="2" type="ORF">SR1949_50300</name>
</gene>
<name>A0A480A502_9CYAN</name>
<feature type="transmembrane region" description="Helical" evidence="1">
    <location>
        <begin position="12"/>
        <end position="31"/>
    </location>
</feature>
<reference evidence="3" key="1">
    <citation type="submission" date="2019-02" db="EMBL/GenBank/DDBJ databases">
        <title>Draft genome sequence of Sphaerospermopsis reniformis NIES-1949.</title>
        <authorList>
            <person name="Yamaguchi H."/>
            <person name="Suzuki S."/>
            <person name="Kawachi M."/>
        </authorList>
    </citation>
    <scope>NUCLEOTIDE SEQUENCE [LARGE SCALE GENOMIC DNA]</scope>
    <source>
        <strain evidence="3">NIES-1949</strain>
    </source>
</reference>
<evidence type="ECO:0000313" key="2">
    <source>
        <dbReference type="EMBL" id="GCL39899.1"/>
    </source>
</evidence>
<comment type="caution">
    <text evidence="2">The sequence shown here is derived from an EMBL/GenBank/DDBJ whole genome shotgun (WGS) entry which is preliminary data.</text>
</comment>
<dbReference type="EMBL" id="BJCE01000343">
    <property type="protein sequence ID" value="GCL39899.1"/>
    <property type="molecule type" value="Genomic_DNA"/>
</dbReference>
<evidence type="ECO:0000256" key="1">
    <source>
        <dbReference type="SAM" id="Phobius"/>
    </source>
</evidence>
<proteinExistence type="predicted"/>
<dbReference type="Proteomes" id="UP000300142">
    <property type="component" value="Unassembled WGS sequence"/>
</dbReference>